<keyword evidence="2" id="KW-1185">Reference proteome</keyword>
<protein>
    <submittedName>
        <fullName evidence="1">Uncharacterized protein</fullName>
    </submittedName>
</protein>
<dbReference type="PRINTS" id="PR00463">
    <property type="entry name" value="EP450I"/>
</dbReference>
<dbReference type="GO" id="GO:0020037">
    <property type="term" value="F:heme binding"/>
    <property type="evidence" value="ECO:0007669"/>
    <property type="project" value="InterPro"/>
</dbReference>
<comment type="caution">
    <text evidence="1">The sequence shown here is derived from an EMBL/GenBank/DDBJ whole genome shotgun (WGS) entry which is preliminary data.</text>
</comment>
<dbReference type="AlphaFoldDB" id="A0A822Z4B7"/>
<dbReference type="GO" id="GO:0004497">
    <property type="term" value="F:monooxygenase activity"/>
    <property type="evidence" value="ECO:0007669"/>
    <property type="project" value="InterPro"/>
</dbReference>
<sequence>MAGADTTTATLVWVMTLLAKNPIVMKKAQNEVRSLIGKKGKITEDDLHQFHYLKCVIKETLRLQPPVPLLVPRETMQHYTVDGYNIFFKYSS</sequence>
<dbReference type="Pfam" id="PF00067">
    <property type="entry name" value="p450"/>
    <property type="match status" value="1"/>
</dbReference>
<dbReference type="PANTHER" id="PTHR47952">
    <property type="entry name" value="TRYPTAMINE 5-HYDROXYLASE"/>
    <property type="match status" value="1"/>
</dbReference>
<dbReference type="InterPro" id="IPR002401">
    <property type="entry name" value="Cyt_P450_E_grp-I"/>
</dbReference>
<name>A0A822Z4B7_NELNU</name>
<dbReference type="InterPro" id="IPR001128">
    <property type="entry name" value="Cyt_P450"/>
</dbReference>
<proteinExistence type="predicted"/>
<dbReference type="SUPFAM" id="SSF48264">
    <property type="entry name" value="Cytochrome P450"/>
    <property type="match status" value="1"/>
</dbReference>
<evidence type="ECO:0000313" key="2">
    <source>
        <dbReference type="Proteomes" id="UP000607653"/>
    </source>
</evidence>
<dbReference type="InterPro" id="IPR036396">
    <property type="entry name" value="Cyt_P450_sf"/>
</dbReference>
<dbReference type="GO" id="GO:0016705">
    <property type="term" value="F:oxidoreductase activity, acting on paired donors, with incorporation or reduction of molecular oxygen"/>
    <property type="evidence" value="ECO:0007669"/>
    <property type="project" value="InterPro"/>
</dbReference>
<reference evidence="1 2" key="1">
    <citation type="journal article" date="2020" name="Mol. Biol. Evol.">
        <title>Distinct Expression and Methylation Patterns for Genes with Different Fates following a Single Whole-Genome Duplication in Flowering Plants.</title>
        <authorList>
            <person name="Shi T."/>
            <person name="Rahmani R.S."/>
            <person name="Gugger P.F."/>
            <person name="Wang M."/>
            <person name="Li H."/>
            <person name="Zhang Y."/>
            <person name="Li Z."/>
            <person name="Wang Q."/>
            <person name="Van de Peer Y."/>
            <person name="Marchal K."/>
            <person name="Chen J."/>
        </authorList>
    </citation>
    <scope>NUCLEOTIDE SEQUENCE [LARGE SCALE GENOMIC DNA]</scope>
    <source>
        <tissue evidence="1">Leaf</tissue>
    </source>
</reference>
<evidence type="ECO:0000313" key="1">
    <source>
        <dbReference type="EMBL" id="DAD39902.1"/>
    </source>
</evidence>
<organism evidence="1 2">
    <name type="scientific">Nelumbo nucifera</name>
    <name type="common">Sacred lotus</name>
    <dbReference type="NCBI Taxonomy" id="4432"/>
    <lineage>
        <taxon>Eukaryota</taxon>
        <taxon>Viridiplantae</taxon>
        <taxon>Streptophyta</taxon>
        <taxon>Embryophyta</taxon>
        <taxon>Tracheophyta</taxon>
        <taxon>Spermatophyta</taxon>
        <taxon>Magnoliopsida</taxon>
        <taxon>Proteales</taxon>
        <taxon>Nelumbonaceae</taxon>
        <taxon>Nelumbo</taxon>
    </lineage>
</organism>
<dbReference type="Proteomes" id="UP000607653">
    <property type="component" value="Unassembled WGS sequence"/>
</dbReference>
<dbReference type="Gene3D" id="1.10.630.10">
    <property type="entry name" value="Cytochrome P450"/>
    <property type="match status" value="1"/>
</dbReference>
<dbReference type="PANTHER" id="PTHR47952:SF3">
    <property type="entry name" value="CYTOCHROME P450 71B3-LIKE"/>
    <property type="match status" value="1"/>
</dbReference>
<dbReference type="PRINTS" id="PR00385">
    <property type="entry name" value="P450"/>
</dbReference>
<dbReference type="EMBL" id="DUZY01000005">
    <property type="protein sequence ID" value="DAD39902.1"/>
    <property type="molecule type" value="Genomic_DNA"/>
</dbReference>
<dbReference type="GO" id="GO:0005506">
    <property type="term" value="F:iron ion binding"/>
    <property type="evidence" value="ECO:0007669"/>
    <property type="project" value="InterPro"/>
</dbReference>
<accession>A0A822Z4B7</accession>
<gene>
    <name evidence="1" type="ORF">HUJ06_014225</name>
</gene>